<organism evidence="1">
    <name type="scientific">hydrothermal vent metagenome</name>
    <dbReference type="NCBI Taxonomy" id="652676"/>
    <lineage>
        <taxon>unclassified sequences</taxon>
        <taxon>metagenomes</taxon>
        <taxon>ecological metagenomes</taxon>
    </lineage>
</organism>
<dbReference type="EMBL" id="UOEN01000024">
    <property type="protein sequence ID" value="VAW11552.1"/>
    <property type="molecule type" value="Genomic_DNA"/>
</dbReference>
<evidence type="ECO:0000313" key="1">
    <source>
        <dbReference type="EMBL" id="VAW11552.1"/>
    </source>
</evidence>
<dbReference type="AlphaFoldDB" id="A0A3B0TAN0"/>
<name>A0A3B0TAN0_9ZZZZ</name>
<protein>
    <submittedName>
        <fullName evidence="1">Uncharacterized protein</fullName>
    </submittedName>
</protein>
<gene>
    <name evidence="1" type="ORF">MNBD_BACTEROID05-996</name>
</gene>
<proteinExistence type="predicted"/>
<reference evidence="1" key="1">
    <citation type="submission" date="2018-06" db="EMBL/GenBank/DDBJ databases">
        <authorList>
            <person name="Zhirakovskaya E."/>
        </authorList>
    </citation>
    <scope>NUCLEOTIDE SEQUENCE</scope>
</reference>
<sequence>MTRKLILVVLISPLSLVNYTLTGLGRSPEILKGINLKITNSEQGPRIPFRGNNRGKWPRHDVVHKKSARLMKQPRHHRRKV</sequence>
<accession>A0A3B0TAN0</accession>